<dbReference type="EC" id="5.6.2.3" evidence="1"/>
<dbReference type="RefSeq" id="XP_026739282.1">
    <property type="nucleotide sequence ID" value="XM_026883481.1"/>
</dbReference>
<evidence type="ECO:0000313" key="7">
    <source>
        <dbReference type="RefSeq" id="XP_026739282.1"/>
    </source>
</evidence>
<dbReference type="OrthoDB" id="1728974at2759"/>
<dbReference type="Proteomes" id="UP000322000">
    <property type="component" value="Chromosome 16"/>
</dbReference>
<protein>
    <recommendedName>
        <fullName evidence="1">ATP-dependent DNA helicase</fullName>
        <ecNumber evidence="1">5.6.2.3</ecNumber>
    </recommendedName>
</protein>
<evidence type="ECO:0000256" key="2">
    <source>
        <dbReference type="SAM" id="MobiDB-lite"/>
    </source>
</evidence>
<dbReference type="Gene3D" id="3.40.50.300">
    <property type="entry name" value="P-loop containing nucleotide triphosphate hydrolases"/>
    <property type="match status" value="1"/>
</dbReference>
<feature type="compositionally biased region" description="Basic and acidic residues" evidence="2">
    <location>
        <begin position="37"/>
        <end position="123"/>
    </location>
</feature>
<comment type="catalytic activity">
    <reaction evidence="1">
        <text>ATP + H2O = ADP + phosphate + H(+)</text>
        <dbReference type="Rhea" id="RHEA:13065"/>
        <dbReference type="ChEBI" id="CHEBI:15377"/>
        <dbReference type="ChEBI" id="CHEBI:15378"/>
        <dbReference type="ChEBI" id="CHEBI:30616"/>
        <dbReference type="ChEBI" id="CHEBI:43474"/>
        <dbReference type="ChEBI" id="CHEBI:456216"/>
        <dbReference type="EC" id="5.6.2.3"/>
    </reaction>
</comment>
<feature type="region of interest" description="Disordered" evidence="2">
    <location>
        <begin position="1"/>
        <end position="123"/>
    </location>
</feature>
<keyword evidence="1" id="KW-0227">DNA damage</keyword>
<dbReference type="Pfam" id="PF21530">
    <property type="entry name" value="Pif1_2B_dom"/>
    <property type="match status" value="1"/>
</dbReference>
<name>A0A7E5WFT6_TRINI</name>
<dbReference type="GO" id="GO:0016787">
    <property type="term" value="F:hydrolase activity"/>
    <property type="evidence" value="ECO:0007669"/>
    <property type="project" value="UniProtKB-KW"/>
</dbReference>
<dbReference type="GO" id="GO:0000723">
    <property type="term" value="P:telomere maintenance"/>
    <property type="evidence" value="ECO:0007669"/>
    <property type="project" value="InterPro"/>
</dbReference>
<dbReference type="SUPFAM" id="SSF52540">
    <property type="entry name" value="P-loop containing nucleoside triphosphate hydrolases"/>
    <property type="match status" value="1"/>
</dbReference>
<organism evidence="6 7">
    <name type="scientific">Trichoplusia ni</name>
    <name type="common">Cabbage looper</name>
    <dbReference type="NCBI Taxonomy" id="7111"/>
    <lineage>
        <taxon>Eukaryota</taxon>
        <taxon>Metazoa</taxon>
        <taxon>Ecdysozoa</taxon>
        <taxon>Arthropoda</taxon>
        <taxon>Hexapoda</taxon>
        <taxon>Insecta</taxon>
        <taxon>Pterygota</taxon>
        <taxon>Neoptera</taxon>
        <taxon>Endopterygota</taxon>
        <taxon>Lepidoptera</taxon>
        <taxon>Glossata</taxon>
        <taxon>Ditrysia</taxon>
        <taxon>Noctuoidea</taxon>
        <taxon>Noctuidae</taxon>
        <taxon>Plusiinae</taxon>
        <taxon>Trichoplusia</taxon>
    </lineage>
</organism>
<evidence type="ECO:0000256" key="1">
    <source>
        <dbReference type="RuleBase" id="RU363044"/>
    </source>
</evidence>
<evidence type="ECO:0000259" key="4">
    <source>
        <dbReference type="Pfam" id="PF14214"/>
    </source>
</evidence>
<dbReference type="GO" id="GO:0005524">
    <property type="term" value="F:ATP binding"/>
    <property type="evidence" value="ECO:0007669"/>
    <property type="project" value="UniProtKB-KW"/>
</dbReference>
<dbReference type="PANTHER" id="PTHR10492">
    <property type="match status" value="1"/>
</dbReference>
<dbReference type="GO" id="GO:0043139">
    <property type="term" value="F:5'-3' DNA helicase activity"/>
    <property type="evidence" value="ECO:0007669"/>
    <property type="project" value="UniProtKB-EC"/>
</dbReference>
<feature type="region of interest" description="Disordered" evidence="2">
    <location>
        <begin position="181"/>
        <end position="213"/>
    </location>
</feature>
<accession>A0A7E5WFT6</accession>
<feature type="compositionally biased region" description="Basic and acidic residues" evidence="2">
    <location>
        <begin position="181"/>
        <end position="202"/>
    </location>
</feature>
<dbReference type="InterPro" id="IPR010285">
    <property type="entry name" value="DNA_helicase_pif1-like_DEAD"/>
</dbReference>
<evidence type="ECO:0000259" key="5">
    <source>
        <dbReference type="Pfam" id="PF21530"/>
    </source>
</evidence>
<dbReference type="InterPro" id="IPR027417">
    <property type="entry name" value="P-loop_NTPase"/>
</dbReference>
<dbReference type="Pfam" id="PF14214">
    <property type="entry name" value="Helitron_like_N"/>
    <property type="match status" value="1"/>
</dbReference>
<keyword evidence="1" id="KW-0347">Helicase</keyword>
<dbReference type="GO" id="GO:0006281">
    <property type="term" value="P:DNA repair"/>
    <property type="evidence" value="ECO:0007669"/>
    <property type="project" value="UniProtKB-KW"/>
</dbReference>
<evidence type="ECO:0000313" key="6">
    <source>
        <dbReference type="Proteomes" id="UP000322000"/>
    </source>
</evidence>
<dbReference type="InterPro" id="IPR049163">
    <property type="entry name" value="Pif1-like_2B_dom"/>
</dbReference>
<dbReference type="Pfam" id="PF05970">
    <property type="entry name" value="PIF1"/>
    <property type="match status" value="1"/>
</dbReference>
<gene>
    <name evidence="7" type="primary">LOC113502101</name>
</gene>
<keyword evidence="1" id="KW-0378">Hydrolase</keyword>
<dbReference type="GeneID" id="113502101"/>
<dbReference type="GO" id="GO:0006310">
    <property type="term" value="P:DNA recombination"/>
    <property type="evidence" value="ECO:0007669"/>
    <property type="project" value="UniProtKB-KW"/>
</dbReference>
<dbReference type="InParanoid" id="A0A7E5WFT6"/>
<keyword evidence="1" id="KW-0067">ATP-binding</keyword>
<sequence length="1565" mass="178289">MTRKRKTNLARSSSGARAKRVARSQESEEQTQARLTLDAERHAAQRAAETEEVRQERRLLDAERHATQRAAETEEMAREHRLLDTERHAARRAAETEEVRQERRLLDVERHATQRAAETEEMARERRLLDAGRHATQRAAETEEMAQERRLLDAGRHATQRAAETEEMAQERRLLDTERHAARRAAETEEVRQERRLLDARRHATQRASETVDQTRVRRLLDAERHTSLIAAESHEESQRRRVLLAARQAQRRNIFTRNTWEVFHDAAFDYDPLIDYMNHRLVLLGRMAKKCTYCMALKWKEETPGMCCSGGKVSLPSLGVPEELLKTLLLCDSNESRLFLNSIRKYNSCFQMTSFGVDHEVVMPGFSSTFKIQGQVYHRVGSLLPTNDQPKFLQIYFMGDENSEVNRRCQNINGVERDTVLKIQRMLHEHNNLINTFKTALERMPGEEYKLIMHPDRTPTGEHERRYNAPLINEVAAVVTGEQFASRDIILHARNDILSRVPDTHKFYDALQYPLIFSKGQEGYHFQIPQVSPVTGLPVNNKKVSCMDFYAYHIMVRENDFNIISRCRQLANQFYVDMYVKVESERLRYISLNQNKLRAENYVHLQDAVANDGNVNPNDLGKLVILPSSFVNSPRYLHAYTQDAFAYVRTYGRPDLFVTFTCNPSWPEIVEELLPGQRAIDRHDIVARVFRLKVKKLMEVVNKGNVFGEVLCFMYSIEWQKRGLPHVHILIWLKDKLRPDRIDNVIRAEIPDPSSDQALHEIIIKNMIHGPCGPDNPQSPCMKNGKCSKKYPRTLIKETVHNDNGYPLYRRRAPSDGGQTASVKVRNVYVTIDNSWVVPFSPVLSKMFNAHINVEACSSVRAIKYICKYINKGSDQAIFNFKNTDTANPINEVQTYQSGRYVSSNEAVWRLLAFPLHERHPTVTHLTVHLENGERVYFTANNFQERITSAPKTTLTAFFELCTRDEFARTLLYVDVPRYYTWNATRREWKRRIQGVPVQNWPGVKSGDALGRVYTVHVTNMECFCLRILLHQVRGPTSFADLKKLNDQEFSTFREACEARGLLENDNHWDLTLEEAAQCKSAPQVRELFAILIATCGLSNPEYLWEKYKNDMADDILCRFQEGDPNISYNEVIYNDALTKVEDQVITITGKYLSDFGMSRPQRIGEVSNDLMRELNYDPVLLQQQITAALPLLNPEQRLVFDTIINKVASGEGGLFFLDAPGGTGKTFLLNLLLAEIRKDKGVAVAVASSGIAATLLSGGRTAHSVLKLPLNLAHEEMPVCNISKSSERGRMLQQCKLLVWDECTMAHKRAIEALHRTMKDIKNSQGIMGGMVVLLAGDFRQTLPVIARGTPADEINACLKASVLWTHVKKVSLSTNMRVLLHNDCQAGQYAAALLKIGEDRMPTDSESMITLSSELCQIVDSTYNLKNSVYPDLCANIENREWLCERAILAPTNEIVGRINDQIMSDIEGEVIEYLSVDNVVDTEQVTCYPTEFLNSLELSGVPSHKLRLKVGVPVMLMRNLDPPRLCALELIAGNHCGSSAATGVSNACQMSTSEGTILKKI</sequence>
<keyword evidence="1" id="KW-0234">DNA repair</keyword>
<comment type="similarity">
    <text evidence="1">Belongs to the helicase family.</text>
</comment>
<dbReference type="PANTHER" id="PTHR10492:SF57">
    <property type="entry name" value="ATP-DEPENDENT DNA HELICASE"/>
    <property type="match status" value="1"/>
</dbReference>
<feature type="domain" description="DNA helicase Pif1-like 2B" evidence="5">
    <location>
        <begin position="1495"/>
        <end position="1527"/>
    </location>
</feature>
<keyword evidence="1" id="KW-0547">Nucleotide-binding</keyword>
<feature type="domain" description="DNA helicase Pif1-like DEAD-box helicase" evidence="3">
    <location>
        <begin position="1194"/>
        <end position="1405"/>
    </location>
</feature>
<keyword evidence="1" id="KW-0233">DNA recombination</keyword>
<reference evidence="7" key="1">
    <citation type="submission" date="2025-08" db="UniProtKB">
        <authorList>
            <consortium name="RefSeq"/>
        </authorList>
    </citation>
    <scope>IDENTIFICATION</scope>
</reference>
<comment type="cofactor">
    <cofactor evidence="1">
        <name>Mg(2+)</name>
        <dbReference type="ChEBI" id="CHEBI:18420"/>
    </cofactor>
</comment>
<keyword evidence="6" id="KW-1185">Reference proteome</keyword>
<evidence type="ECO:0000259" key="3">
    <source>
        <dbReference type="Pfam" id="PF05970"/>
    </source>
</evidence>
<dbReference type="InterPro" id="IPR025476">
    <property type="entry name" value="Helitron_helicase-like"/>
</dbReference>
<feature type="domain" description="Helitron helicase-like" evidence="4">
    <location>
        <begin position="550"/>
        <end position="732"/>
    </location>
</feature>
<proteinExistence type="inferred from homology"/>
<dbReference type="KEGG" id="tnl:113502101"/>